<dbReference type="InterPro" id="IPR013549">
    <property type="entry name" value="DUF1731"/>
</dbReference>
<dbReference type="InterPro" id="IPR036291">
    <property type="entry name" value="NAD(P)-bd_dom_sf"/>
</dbReference>
<protein>
    <submittedName>
        <fullName evidence="4">Uncharacterized protein (TIGR01777 family)</fullName>
    </submittedName>
</protein>
<evidence type="ECO:0000259" key="3">
    <source>
        <dbReference type="Pfam" id="PF08338"/>
    </source>
</evidence>
<dbReference type="Gene3D" id="3.40.50.720">
    <property type="entry name" value="NAD(P)-binding Rossmann-like Domain"/>
    <property type="match status" value="1"/>
</dbReference>
<comment type="similarity">
    <text evidence="1">Belongs to the NAD(P)-dependent epimerase/dehydratase family. SDR39U1 subfamily.</text>
</comment>
<dbReference type="PANTHER" id="PTHR11092">
    <property type="entry name" value="SUGAR NUCLEOTIDE EPIMERASE RELATED"/>
    <property type="match status" value="1"/>
</dbReference>
<dbReference type="Pfam" id="PF01370">
    <property type="entry name" value="Epimerase"/>
    <property type="match status" value="1"/>
</dbReference>
<dbReference type="NCBIfam" id="TIGR01777">
    <property type="entry name" value="yfcH"/>
    <property type="match status" value="1"/>
</dbReference>
<dbReference type="SUPFAM" id="SSF51735">
    <property type="entry name" value="NAD(P)-binding Rossmann-fold domains"/>
    <property type="match status" value="1"/>
</dbReference>
<sequence length="298" mass="31660">MRYVLAGASGFLGRALRERLISEGHEVTQLVRRAPQSPDQMWWDPARGQLEAGVLTGAGAVINLSGATVGRVPWTSGYRRTLRESRIGPTTTLATALAAMSEPPVFVSQSATGYYGMDRGAEELDEDSPSGDGFLAGLARDWEAATEPAAKAGARVVKLRTSAVFDQSGGVLRLLQVPFRLGVGGRLGSGRQYMPMVSLDDWLAAVRFTVDRADAQGSYNVTLPHPATNAELTSALGAAFHRPTLLPVPGLALRTGLGEFSAELAGSRRLVPRRLLEAGFSFSAPDVTSMVTAALHRS</sequence>
<dbReference type="EMBL" id="JADBEM010000001">
    <property type="protein sequence ID" value="MBE1610956.1"/>
    <property type="molecule type" value="Genomic_DNA"/>
</dbReference>
<feature type="domain" description="NAD-dependent epimerase/dehydratase" evidence="2">
    <location>
        <begin position="4"/>
        <end position="165"/>
    </location>
</feature>
<dbReference type="PANTHER" id="PTHR11092:SF0">
    <property type="entry name" value="EPIMERASE FAMILY PROTEIN SDR39U1"/>
    <property type="match status" value="1"/>
</dbReference>
<evidence type="ECO:0000313" key="5">
    <source>
        <dbReference type="Proteomes" id="UP000638648"/>
    </source>
</evidence>
<organism evidence="4 5">
    <name type="scientific">Actinopolymorpha pittospori</name>
    <dbReference type="NCBI Taxonomy" id="648752"/>
    <lineage>
        <taxon>Bacteria</taxon>
        <taxon>Bacillati</taxon>
        <taxon>Actinomycetota</taxon>
        <taxon>Actinomycetes</taxon>
        <taxon>Propionibacteriales</taxon>
        <taxon>Actinopolymorphaceae</taxon>
        <taxon>Actinopolymorpha</taxon>
    </lineage>
</organism>
<evidence type="ECO:0000313" key="4">
    <source>
        <dbReference type="EMBL" id="MBE1610956.1"/>
    </source>
</evidence>
<feature type="domain" description="DUF1731" evidence="3">
    <location>
        <begin position="248"/>
        <end position="291"/>
    </location>
</feature>
<gene>
    <name evidence="4" type="ORF">HEB94_007804</name>
</gene>
<keyword evidence="5" id="KW-1185">Reference proteome</keyword>
<evidence type="ECO:0000256" key="1">
    <source>
        <dbReference type="ARBA" id="ARBA00009353"/>
    </source>
</evidence>
<dbReference type="AlphaFoldDB" id="A0A927N1L3"/>
<dbReference type="RefSeq" id="WP_192754246.1">
    <property type="nucleotide sequence ID" value="NZ_BAABJL010000225.1"/>
</dbReference>
<evidence type="ECO:0000259" key="2">
    <source>
        <dbReference type="Pfam" id="PF01370"/>
    </source>
</evidence>
<proteinExistence type="inferred from homology"/>
<dbReference type="InterPro" id="IPR001509">
    <property type="entry name" value="Epimerase_deHydtase"/>
</dbReference>
<accession>A0A927N1L3</accession>
<name>A0A927N1L3_9ACTN</name>
<dbReference type="Proteomes" id="UP000638648">
    <property type="component" value="Unassembled WGS sequence"/>
</dbReference>
<reference evidence="4" key="1">
    <citation type="submission" date="2020-10" db="EMBL/GenBank/DDBJ databases">
        <title>Sequencing the genomes of 1000 actinobacteria strains.</title>
        <authorList>
            <person name="Klenk H.-P."/>
        </authorList>
    </citation>
    <scope>NUCLEOTIDE SEQUENCE</scope>
    <source>
        <strain evidence="4">DSM 45354</strain>
    </source>
</reference>
<comment type="caution">
    <text evidence="4">The sequence shown here is derived from an EMBL/GenBank/DDBJ whole genome shotgun (WGS) entry which is preliminary data.</text>
</comment>
<dbReference type="Pfam" id="PF08338">
    <property type="entry name" value="DUF1731"/>
    <property type="match status" value="1"/>
</dbReference>
<dbReference type="InterPro" id="IPR010099">
    <property type="entry name" value="SDR39U1"/>
</dbReference>